<comment type="caution">
    <text evidence="1">The sequence shown here is derived from an EMBL/GenBank/DDBJ whole genome shotgun (WGS) entry which is preliminary data.</text>
</comment>
<name>A0A163GRE4_9BACL</name>
<dbReference type="Proteomes" id="UP000076796">
    <property type="component" value="Unassembled WGS sequence"/>
</dbReference>
<proteinExistence type="predicted"/>
<organism evidence="1 2">
    <name type="scientific">Paenibacillus glucanolyticus</name>
    <dbReference type="NCBI Taxonomy" id="59843"/>
    <lineage>
        <taxon>Bacteria</taxon>
        <taxon>Bacillati</taxon>
        <taxon>Bacillota</taxon>
        <taxon>Bacilli</taxon>
        <taxon>Bacillales</taxon>
        <taxon>Paenibacillaceae</taxon>
        <taxon>Paenibacillus</taxon>
    </lineage>
</organism>
<dbReference type="AlphaFoldDB" id="A0A163GRE4"/>
<evidence type="ECO:0000313" key="2">
    <source>
        <dbReference type="Proteomes" id="UP000076796"/>
    </source>
</evidence>
<evidence type="ECO:0000313" key="1">
    <source>
        <dbReference type="EMBL" id="KZS45110.1"/>
    </source>
</evidence>
<protein>
    <submittedName>
        <fullName evidence="1">Uncharacterized protein</fullName>
    </submittedName>
</protein>
<gene>
    <name evidence="1" type="ORF">AWU65_03775</name>
</gene>
<sequence length="91" mass="10779">MPYVFVLLLIIAILLILMLTMRQRPIVILQNNRYFIQYKGDSWFVNSEIKYINNFLLFHDHGSNRTIALNLENLEELIIRKVSIEKEAGKN</sequence>
<accession>A0A163GRE4</accession>
<reference evidence="1" key="1">
    <citation type="journal article" date="2016" name="Genome Announc.">
        <title>Draft genomes of two strains of Paenibacillus glucanolyticus with capability to degrade lignocellulose.</title>
        <authorList>
            <person name="Mathews S.L."/>
            <person name="Pawlak J."/>
            <person name="Grunden A.M."/>
        </authorList>
    </citation>
    <scope>NUCLEOTIDE SEQUENCE [LARGE SCALE GENOMIC DNA]</scope>
    <source>
        <strain evidence="1">SLM1</strain>
    </source>
</reference>
<dbReference type="EMBL" id="LWMH01000001">
    <property type="protein sequence ID" value="KZS45110.1"/>
    <property type="molecule type" value="Genomic_DNA"/>
</dbReference>
<keyword evidence="2" id="KW-1185">Reference proteome</keyword>